<evidence type="ECO:0000313" key="3">
    <source>
        <dbReference type="Proteomes" id="UP000006250"/>
    </source>
</evidence>
<dbReference type="STRING" id="596151.DesfrDRAFT_2149"/>
<evidence type="ECO:0000313" key="2">
    <source>
        <dbReference type="EMBL" id="EFL51204.1"/>
    </source>
</evidence>
<dbReference type="RefSeq" id="WP_005993721.1">
    <property type="nucleotide sequence ID" value="NZ_AECZ01000012.1"/>
</dbReference>
<organism evidence="2 3">
    <name type="scientific">Solidesulfovibrio fructosivorans JJ]</name>
    <dbReference type="NCBI Taxonomy" id="596151"/>
    <lineage>
        <taxon>Bacteria</taxon>
        <taxon>Pseudomonadati</taxon>
        <taxon>Thermodesulfobacteriota</taxon>
        <taxon>Desulfovibrionia</taxon>
        <taxon>Desulfovibrionales</taxon>
        <taxon>Desulfovibrionaceae</taxon>
        <taxon>Solidesulfovibrio</taxon>
    </lineage>
</organism>
<reference evidence="2 3" key="1">
    <citation type="submission" date="2010-08" db="EMBL/GenBank/DDBJ databases">
        <title>The draft genome of Desulfovibrio fructosovorans JJ.</title>
        <authorList>
            <consortium name="US DOE Joint Genome Institute (JGI-PGF)"/>
            <person name="Lucas S."/>
            <person name="Copeland A."/>
            <person name="Lapidus A."/>
            <person name="Cheng J.-F."/>
            <person name="Bruce D."/>
            <person name="Goodwin L."/>
            <person name="Pitluck S."/>
            <person name="Land M.L."/>
            <person name="Hauser L."/>
            <person name="Chang Y.-J."/>
            <person name="Jeffries C."/>
            <person name="Wall J.D."/>
            <person name="Stahl D.A."/>
            <person name="Arkin A.P."/>
            <person name="Dehal P."/>
            <person name="Stolyar S.M."/>
            <person name="Hazen T.C."/>
            <person name="Woyke T.J."/>
        </authorList>
    </citation>
    <scope>NUCLEOTIDE SEQUENCE [LARGE SCALE GENOMIC DNA]</scope>
    <source>
        <strain evidence="2 3">JJ</strain>
    </source>
</reference>
<accession>E1JX00</accession>
<evidence type="ECO:0000256" key="1">
    <source>
        <dbReference type="SAM" id="MobiDB-lite"/>
    </source>
</evidence>
<keyword evidence="3" id="KW-1185">Reference proteome</keyword>
<comment type="caution">
    <text evidence="2">The sequence shown here is derived from an EMBL/GenBank/DDBJ whole genome shotgun (WGS) entry which is preliminary data.</text>
</comment>
<dbReference type="Proteomes" id="UP000006250">
    <property type="component" value="Unassembled WGS sequence"/>
</dbReference>
<sequence precursor="true">MATSPRHLSAKGKSRIPAITIGSKPGSSIKAMGLPPGAAFAAPGRAPSADAATGGSREFFLSPCGRAAGNGIGEAL</sequence>
<protein>
    <submittedName>
        <fullName evidence="2">Ferrous iron transport protein A</fullName>
    </submittedName>
</protein>
<dbReference type="AlphaFoldDB" id="E1JX00"/>
<feature type="region of interest" description="Disordered" evidence="1">
    <location>
        <begin position="1"/>
        <end position="21"/>
    </location>
</feature>
<proteinExistence type="predicted"/>
<gene>
    <name evidence="2" type="ORF">DesfrDRAFT_2149</name>
</gene>
<name>E1JX00_SOLFR</name>
<dbReference type="EMBL" id="AECZ01000012">
    <property type="protein sequence ID" value="EFL51204.1"/>
    <property type="molecule type" value="Genomic_DNA"/>
</dbReference>